<name>A0AAW0FL84_9APHY</name>
<evidence type="ECO:0000313" key="1">
    <source>
        <dbReference type="EMBL" id="KAK7678091.1"/>
    </source>
</evidence>
<dbReference type="EMBL" id="JASBNA010000077">
    <property type="protein sequence ID" value="KAK7678091.1"/>
    <property type="molecule type" value="Genomic_DNA"/>
</dbReference>
<gene>
    <name evidence="1" type="ORF">QCA50_018884</name>
</gene>
<sequence length="135" mass="14867">MESADTRLPQLNLSEETRLADSATNGLLCFLSAYPNPLFHFSSTSPRQSVASLISRLDFTQSSHRGLMILDKNTNMPDGATIVAIAGNRPLLQGIRMTTYPLSTLIVVMTIIIRSPSPLPIRLDDDNPWSLSLRV</sequence>
<proteinExistence type="predicted"/>
<evidence type="ECO:0000313" key="2">
    <source>
        <dbReference type="Proteomes" id="UP001385951"/>
    </source>
</evidence>
<accession>A0AAW0FL84</accession>
<dbReference type="AlphaFoldDB" id="A0AAW0FL84"/>
<keyword evidence="2" id="KW-1185">Reference proteome</keyword>
<comment type="caution">
    <text evidence="1">The sequence shown here is derived from an EMBL/GenBank/DDBJ whole genome shotgun (WGS) entry which is preliminary data.</text>
</comment>
<reference evidence="1 2" key="1">
    <citation type="submission" date="2022-09" db="EMBL/GenBank/DDBJ databases">
        <authorList>
            <person name="Palmer J.M."/>
        </authorList>
    </citation>
    <scope>NUCLEOTIDE SEQUENCE [LARGE SCALE GENOMIC DNA]</scope>
    <source>
        <strain evidence="1 2">DSM 7382</strain>
    </source>
</reference>
<protein>
    <submittedName>
        <fullName evidence="1">Uncharacterized protein</fullName>
    </submittedName>
</protein>
<organism evidence="1 2">
    <name type="scientific">Cerrena zonata</name>
    <dbReference type="NCBI Taxonomy" id="2478898"/>
    <lineage>
        <taxon>Eukaryota</taxon>
        <taxon>Fungi</taxon>
        <taxon>Dikarya</taxon>
        <taxon>Basidiomycota</taxon>
        <taxon>Agaricomycotina</taxon>
        <taxon>Agaricomycetes</taxon>
        <taxon>Polyporales</taxon>
        <taxon>Cerrenaceae</taxon>
        <taxon>Cerrena</taxon>
    </lineage>
</organism>
<dbReference type="Proteomes" id="UP001385951">
    <property type="component" value="Unassembled WGS sequence"/>
</dbReference>